<evidence type="ECO:0000313" key="3">
    <source>
        <dbReference type="Proteomes" id="UP000724874"/>
    </source>
</evidence>
<dbReference type="AlphaFoldDB" id="A0A9P5NGC0"/>
<evidence type="ECO:0000313" key="2">
    <source>
        <dbReference type="EMBL" id="KAF8883187.1"/>
    </source>
</evidence>
<keyword evidence="3" id="KW-1185">Reference proteome</keyword>
<protein>
    <submittedName>
        <fullName evidence="2">Uncharacterized protein</fullName>
    </submittedName>
</protein>
<organism evidence="2 3">
    <name type="scientific">Gymnopilus junonius</name>
    <name type="common">Spectacular rustgill mushroom</name>
    <name type="synonym">Gymnopilus spectabilis subsp. junonius</name>
    <dbReference type="NCBI Taxonomy" id="109634"/>
    <lineage>
        <taxon>Eukaryota</taxon>
        <taxon>Fungi</taxon>
        <taxon>Dikarya</taxon>
        <taxon>Basidiomycota</taxon>
        <taxon>Agaricomycotina</taxon>
        <taxon>Agaricomycetes</taxon>
        <taxon>Agaricomycetidae</taxon>
        <taxon>Agaricales</taxon>
        <taxon>Agaricineae</taxon>
        <taxon>Hymenogastraceae</taxon>
        <taxon>Gymnopilus</taxon>
    </lineage>
</organism>
<dbReference type="Proteomes" id="UP000724874">
    <property type="component" value="Unassembled WGS sequence"/>
</dbReference>
<dbReference type="EMBL" id="JADNYJ010000117">
    <property type="protein sequence ID" value="KAF8883187.1"/>
    <property type="molecule type" value="Genomic_DNA"/>
</dbReference>
<name>A0A9P5NGC0_GYMJU</name>
<accession>A0A9P5NGC0</accession>
<gene>
    <name evidence="2" type="ORF">CPB84DRAFT_1790287</name>
</gene>
<sequence>MGPGSRQLSIALDREEPPTRSVMRLLAVVTSNSDSPVPGVDPQASGADTPPGPTTELRK</sequence>
<proteinExistence type="predicted"/>
<evidence type="ECO:0000256" key="1">
    <source>
        <dbReference type="SAM" id="MobiDB-lite"/>
    </source>
</evidence>
<comment type="caution">
    <text evidence="2">The sequence shown here is derived from an EMBL/GenBank/DDBJ whole genome shotgun (WGS) entry which is preliminary data.</text>
</comment>
<feature type="region of interest" description="Disordered" evidence="1">
    <location>
        <begin position="30"/>
        <end position="59"/>
    </location>
</feature>
<reference evidence="2" key="1">
    <citation type="submission" date="2020-11" db="EMBL/GenBank/DDBJ databases">
        <authorList>
            <consortium name="DOE Joint Genome Institute"/>
            <person name="Ahrendt S."/>
            <person name="Riley R."/>
            <person name="Andreopoulos W."/>
            <person name="LaButti K."/>
            <person name="Pangilinan J."/>
            <person name="Ruiz-duenas F.J."/>
            <person name="Barrasa J.M."/>
            <person name="Sanchez-Garcia M."/>
            <person name="Camarero S."/>
            <person name="Miyauchi S."/>
            <person name="Serrano A."/>
            <person name="Linde D."/>
            <person name="Babiker R."/>
            <person name="Drula E."/>
            <person name="Ayuso-Fernandez I."/>
            <person name="Pacheco R."/>
            <person name="Padilla G."/>
            <person name="Ferreira P."/>
            <person name="Barriuso J."/>
            <person name="Kellner H."/>
            <person name="Castanera R."/>
            <person name="Alfaro M."/>
            <person name="Ramirez L."/>
            <person name="Pisabarro A.G."/>
            <person name="Kuo A."/>
            <person name="Tritt A."/>
            <person name="Lipzen A."/>
            <person name="He G."/>
            <person name="Yan M."/>
            <person name="Ng V."/>
            <person name="Cullen D."/>
            <person name="Martin F."/>
            <person name="Rosso M.-N."/>
            <person name="Henrissat B."/>
            <person name="Hibbett D."/>
            <person name="Martinez A.T."/>
            <person name="Grigoriev I.V."/>
        </authorList>
    </citation>
    <scope>NUCLEOTIDE SEQUENCE</scope>
    <source>
        <strain evidence="2">AH 44721</strain>
    </source>
</reference>